<dbReference type="Pfam" id="PF20091">
    <property type="entry name" value="Abhydrolase_10"/>
    <property type="match status" value="1"/>
</dbReference>
<dbReference type="Proteomes" id="UP000179076">
    <property type="component" value="Unassembled WGS sequence"/>
</dbReference>
<accession>A0A1F6V515</accession>
<proteinExistence type="predicted"/>
<gene>
    <name evidence="2" type="ORF">A2W18_04240</name>
</gene>
<comment type="caution">
    <text evidence="2">The sequence shown here is derived from an EMBL/GenBank/DDBJ whole genome shotgun (WGS) entry which is preliminary data.</text>
</comment>
<name>A0A1F6V515_9PROT</name>
<dbReference type="EMBL" id="MFSP01000124">
    <property type="protein sequence ID" value="OGI64698.1"/>
    <property type="molecule type" value="Genomic_DNA"/>
</dbReference>
<dbReference type="AlphaFoldDB" id="A0A1F6V515"/>
<organism evidence="2 3">
    <name type="scientific">Candidatus Muproteobacteria bacterium RBG_16_60_9</name>
    <dbReference type="NCBI Taxonomy" id="1817755"/>
    <lineage>
        <taxon>Bacteria</taxon>
        <taxon>Pseudomonadati</taxon>
        <taxon>Pseudomonadota</taxon>
        <taxon>Candidatus Muproteobacteria</taxon>
    </lineage>
</organism>
<reference evidence="2 3" key="1">
    <citation type="journal article" date="2016" name="Nat. Commun.">
        <title>Thousands of microbial genomes shed light on interconnected biogeochemical processes in an aquifer system.</title>
        <authorList>
            <person name="Anantharaman K."/>
            <person name="Brown C.T."/>
            <person name="Hug L.A."/>
            <person name="Sharon I."/>
            <person name="Castelle C.J."/>
            <person name="Probst A.J."/>
            <person name="Thomas B.C."/>
            <person name="Singh A."/>
            <person name="Wilkins M.J."/>
            <person name="Karaoz U."/>
            <person name="Brodie E.L."/>
            <person name="Williams K.H."/>
            <person name="Hubbard S.S."/>
            <person name="Banfield J.F."/>
        </authorList>
    </citation>
    <scope>NUCLEOTIDE SEQUENCE [LARGE SCALE GENOMIC DNA]</scope>
</reference>
<dbReference type="InterPro" id="IPR045394">
    <property type="entry name" value="Abhydrolase_dom"/>
</dbReference>
<protein>
    <recommendedName>
        <fullName evidence="1">Alpha/beta hydrolase domain-containing protein</fullName>
    </recommendedName>
</protein>
<feature type="domain" description="Alpha/beta hydrolase" evidence="1">
    <location>
        <begin position="2"/>
        <end position="351"/>
    </location>
</feature>
<evidence type="ECO:0000313" key="3">
    <source>
        <dbReference type="Proteomes" id="UP000179076"/>
    </source>
</evidence>
<evidence type="ECO:0000259" key="1">
    <source>
        <dbReference type="Pfam" id="PF20091"/>
    </source>
</evidence>
<sequence length="366" mass="39847">MRFNGTVVLEWQNVTAGYELDAHWFASYNHFMRDGYVWVGVSAQRVGIHSAPTFAIQQALKQWSPIRYGTLDVTVGGTINDDSLSYDIFSQVAQAMRHPAGVDPLGKLRRPSLIFATGASQSAGRLVVYHNSIYPQLENPPVDAFYLLVGGNGTRVDLNVKVFQLLSETDAYLAASTGAVKRNDDENFRRWEAAGTSHSSQRLADGIEPLYARDGIIAAPANCTFPPRSRIPFHFAHNAAYNHLVRWVKFGIAPPSAPPIAFASTTPPVAIARDADGNALGGIQLPQHAVPTALNSGQNTGGGFCILFGTYQPYDETKLGALYPSHGNYVSQVVHSTIDNLKAGHMLWEDAFLTTHEAVHSDIGKN</sequence>
<evidence type="ECO:0000313" key="2">
    <source>
        <dbReference type="EMBL" id="OGI64698.1"/>
    </source>
</evidence>